<accession>A0A0L6UXI3</accession>
<dbReference type="Proteomes" id="UP000037035">
    <property type="component" value="Unassembled WGS sequence"/>
</dbReference>
<dbReference type="VEuPathDB" id="FungiDB:VP01_33g10"/>
<dbReference type="OrthoDB" id="2499449at2759"/>
<evidence type="ECO:0000313" key="2">
    <source>
        <dbReference type="EMBL" id="KNZ52917.1"/>
    </source>
</evidence>
<protein>
    <submittedName>
        <fullName evidence="2">Uncharacterized protein</fullName>
    </submittedName>
</protein>
<dbReference type="PANTHER" id="PTHR33069">
    <property type="entry name" value="CHROMOSOME 7, WHOLE GENOME SHOTGUN SEQUENCE-RELATED"/>
    <property type="match status" value="1"/>
</dbReference>
<reference evidence="2 3" key="1">
    <citation type="submission" date="2015-08" db="EMBL/GenBank/DDBJ databases">
        <title>Next Generation Sequencing and Analysis of the Genome of Puccinia sorghi L Schw, the Causal Agent of Maize Common Rust.</title>
        <authorList>
            <person name="Rochi L."/>
            <person name="Burguener G."/>
            <person name="Darino M."/>
            <person name="Turjanski A."/>
            <person name="Kreff E."/>
            <person name="Dieguez M.J."/>
            <person name="Sacco F."/>
        </authorList>
    </citation>
    <scope>NUCLEOTIDE SEQUENCE [LARGE SCALE GENOMIC DNA]</scope>
    <source>
        <strain evidence="2 3">RO10H11247</strain>
    </source>
</reference>
<comment type="caution">
    <text evidence="2">The sequence shown here is derived from an EMBL/GenBank/DDBJ whole genome shotgun (WGS) entry which is preliminary data.</text>
</comment>
<keyword evidence="3" id="KW-1185">Reference proteome</keyword>
<evidence type="ECO:0000256" key="1">
    <source>
        <dbReference type="SAM" id="MobiDB-lite"/>
    </source>
</evidence>
<name>A0A0L6UXI3_9BASI</name>
<organism evidence="2 3">
    <name type="scientific">Puccinia sorghi</name>
    <dbReference type="NCBI Taxonomy" id="27349"/>
    <lineage>
        <taxon>Eukaryota</taxon>
        <taxon>Fungi</taxon>
        <taxon>Dikarya</taxon>
        <taxon>Basidiomycota</taxon>
        <taxon>Pucciniomycotina</taxon>
        <taxon>Pucciniomycetes</taxon>
        <taxon>Pucciniales</taxon>
        <taxon>Pucciniaceae</taxon>
        <taxon>Puccinia</taxon>
    </lineage>
</organism>
<feature type="compositionally biased region" description="Polar residues" evidence="1">
    <location>
        <begin position="124"/>
        <end position="136"/>
    </location>
</feature>
<dbReference type="EMBL" id="LAVV01008391">
    <property type="protein sequence ID" value="KNZ52917.1"/>
    <property type="molecule type" value="Genomic_DNA"/>
</dbReference>
<feature type="region of interest" description="Disordered" evidence="1">
    <location>
        <begin position="124"/>
        <end position="147"/>
    </location>
</feature>
<dbReference type="AlphaFoldDB" id="A0A0L6UXI3"/>
<evidence type="ECO:0000313" key="3">
    <source>
        <dbReference type="Proteomes" id="UP000037035"/>
    </source>
</evidence>
<gene>
    <name evidence="2" type="ORF">VP01_33g10</name>
</gene>
<sequence>METIHDQLEFAKLAGLVDLLCEPDVRQSEQERLLQALRKLRRQSTRGHQGLSTSEERPRAGRQPVVIIRNSVRWRLRTLELPCLLAQLARLAQAINPATVADQPQAQFCTAVRLLSEMESSVDQITSSAGSATSDTPAGAGEEEEEMTLHRGVQVVSRCKSVLIQLSRMLGGYERFFRVLVVGEDGRVSPGSQPVDYLQEFRKESVPRVASEVMQWIRDGLLPWLALSSMRFLHHEWLSLQTAASELQAELAALPINTLLQAPTIPLHPPANNKKATSLRNQLVIALIPLTKLARLFLNKLCQSCSSNGPLLLHLMSVQHQEELRVATKSISCALHDIFNTRDSPQPHLLTLSLDLIGALRNSTTTIQSIFLQHSQSLPSSSSSSSSFPSSDHGDDPKLWLQLWLQQFSLATNNFLRTSERHADHENYLDIYHA</sequence>
<proteinExistence type="predicted"/>
<dbReference type="PANTHER" id="PTHR33069:SF3">
    <property type="entry name" value="DYNEIN HEAVY CHAIN TAIL DOMAIN-CONTAINING PROTEIN"/>
    <property type="match status" value="1"/>
</dbReference>